<dbReference type="SUPFAM" id="SSF52540">
    <property type="entry name" value="P-loop containing nucleoside triphosphate hydrolases"/>
    <property type="match status" value="1"/>
</dbReference>
<evidence type="ECO:0000256" key="1">
    <source>
        <dbReference type="PIRNR" id="PIRNR036409"/>
    </source>
</evidence>
<dbReference type="InterPro" id="IPR012381">
    <property type="entry name" value="EutP_PduV"/>
</dbReference>
<evidence type="ECO:0000313" key="3">
    <source>
        <dbReference type="Proteomes" id="UP000198854"/>
    </source>
</evidence>
<comment type="similarity">
    <text evidence="1">Belongs to the EutP/PduV family.</text>
</comment>
<dbReference type="EMBL" id="FNDD01000038">
    <property type="protein sequence ID" value="SDH94886.1"/>
    <property type="molecule type" value="Genomic_DNA"/>
</dbReference>
<dbReference type="PANTHER" id="PTHR40453">
    <property type="entry name" value="PROTEIN YOEF"/>
    <property type="match status" value="1"/>
</dbReference>
<dbReference type="RefSeq" id="WP_093279108.1">
    <property type="nucleotide sequence ID" value="NZ_FNDD01000038.1"/>
</dbReference>
<organism evidence="2 3">
    <name type="scientific">Vibrio xiamenensis</name>
    <dbReference type="NCBI Taxonomy" id="861298"/>
    <lineage>
        <taxon>Bacteria</taxon>
        <taxon>Pseudomonadati</taxon>
        <taxon>Pseudomonadota</taxon>
        <taxon>Gammaproteobacteria</taxon>
        <taxon>Vibrionales</taxon>
        <taxon>Vibrionaceae</taxon>
        <taxon>Vibrio</taxon>
    </lineage>
</organism>
<dbReference type="AlphaFoldDB" id="A0A1G8GKN2"/>
<gene>
    <name evidence="2" type="ORF">SAMN04488136_13838</name>
</gene>
<protein>
    <submittedName>
        <fullName evidence="2">Ethanolamine utilization protein EutP</fullName>
    </submittedName>
</protein>
<dbReference type="NCBIfam" id="TIGR02528">
    <property type="entry name" value="EutP"/>
    <property type="match status" value="1"/>
</dbReference>
<keyword evidence="1" id="KW-0547">Nucleotide-binding</keyword>
<dbReference type="GO" id="GO:0005524">
    <property type="term" value="F:ATP binding"/>
    <property type="evidence" value="ECO:0007669"/>
    <property type="project" value="UniProtKB-UniRule"/>
</dbReference>
<reference evidence="3" key="1">
    <citation type="submission" date="2016-10" db="EMBL/GenBank/DDBJ databases">
        <authorList>
            <person name="Varghese N."/>
            <person name="Submissions S."/>
        </authorList>
    </citation>
    <scope>NUCLEOTIDE SEQUENCE [LARGE SCALE GENOMIC DNA]</scope>
    <source>
        <strain evidence="3">CGMCC 1.10228</strain>
    </source>
</reference>
<dbReference type="InterPro" id="IPR027417">
    <property type="entry name" value="P-loop_NTPase"/>
</dbReference>
<dbReference type="Gene3D" id="3.40.50.300">
    <property type="entry name" value="P-loop containing nucleotide triphosphate hydrolases"/>
    <property type="match status" value="1"/>
</dbReference>
<keyword evidence="3" id="KW-1185">Reference proteome</keyword>
<evidence type="ECO:0000313" key="2">
    <source>
        <dbReference type="EMBL" id="SDH94886.1"/>
    </source>
</evidence>
<dbReference type="PIRSF" id="PIRSF036409">
    <property type="entry name" value="EutP_PduV"/>
    <property type="match status" value="1"/>
</dbReference>
<dbReference type="PANTHER" id="PTHR40453:SF1">
    <property type="entry name" value="PROTEIN YOEF"/>
    <property type="match status" value="1"/>
</dbReference>
<sequence length="149" mass="15886">MQRLMLIGQTQCGKTTLLQKLRGAPLKYHKTQALECEANSIDTPGEYLENRRLNSALITTSYDADVIGLVHSATTEQDVFAPLFASVFNKPVIGIVTKADDSSANLAFATEHLSGAGAAPIFVTSSYSGQGIEPLIDYLSGLGPPQTTI</sequence>
<dbReference type="Pfam" id="PF10662">
    <property type="entry name" value="PduV-EutP"/>
    <property type="match status" value="1"/>
</dbReference>
<dbReference type="GO" id="GO:0006576">
    <property type="term" value="P:biogenic amine metabolic process"/>
    <property type="evidence" value="ECO:0007669"/>
    <property type="project" value="InterPro"/>
</dbReference>
<dbReference type="STRING" id="861298.SAMN04488136_13838"/>
<dbReference type="OrthoDB" id="6179at2"/>
<dbReference type="CDD" id="cd00882">
    <property type="entry name" value="Ras_like_GTPase"/>
    <property type="match status" value="1"/>
</dbReference>
<accession>A0A1G8GKN2</accession>
<proteinExistence type="inferred from homology"/>
<name>A0A1G8GKN2_9VIBR</name>
<dbReference type="Proteomes" id="UP000198854">
    <property type="component" value="Unassembled WGS sequence"/>
</dbReference>